<accession>A0A3U9VMX1</accession>
<dbReference type="Pfam" id="PF08388">
    <property type="entry name" value="GIIM"/>
    <property type="match status" value="1"/>
</dbReference>
<comment type="caution">
    <text evidence="3">The sequence shown here is derived from an EMBL/GenBank/DDBJ whole genome shotgun (WGS) entry which is preliminary data.</text>
</comment>
<feature type="domain" description="Group II intron maturase-specific" evidence="1">
    <location>
        <begin position="9"/>
        <end position="83"/>
    </location>
</feature>
<dbReference type="InterPro" id="IPR013597">
    <property type="entry name" value="Mat_intron_G2"/>
</dbReference>
<dbReference type="EMBL" id="AAJCYU010000044">
    <property type="protein sequence ID" value="ECK7315419.1"/>
    <property type="molecule type" value="Genomic_DNA"/>
</dbReference>
<evidence type="ECO:0000313" key="3">
    <source>
        <dbReference type="EMBL" id="ECK7315419.1"/>
    </source>
</evidence>
<keyword evidence="3" id="KW-0548">Nucleotidyltransferase</keyword>
<sequence>MQGASNAAMRKITGTIKNWRIHRSTVESLLDFARRYNAIVRGWTEHYGKFWYRNFSYRLWSTMQSHLLKWMQAKYRLSSRKAQRKLTLIRKQYPKLFAHWYLLRATSE</sequence>
<dbReference type="AlphaFoldDB" id="A0A3U9VMX1"/>
<organism evidence="3">
    <name type="scientific">Salmonella enterica I</name>
    <dbReference type="NCBI Taxonomy" id="59201"/>
    <lineage>
        <taxon>Bacteria</taxon>
        <taxon>Pseudomonadati</taxon>
        <taxon>Pseudomonadota</taxon>
        <taxon>Gammaproteobacteria</taxon>
        <taxon>Enterobacterales</taxon>
        <taxon>Enterobacteriaceae</taxon>
        <taxon>Salmonella</taxon>
    </lineage>
</organism>
<protein>
    <submittedName>
        <fullName evidence="3">Reverse transcriptase</fullName>
    </submittedName>
</protein>
<gene>
    <name evidence="2" type="ORF">DPC26_23300</name>
    <name evidence="3" type="ORF">FRN22_22240</name>
</gene>
<evidence type="ECO:0000259" key="1">
    <source>
        <dbReference type="Pfam" id="PF08388"/>
    </source>
</evidence>
<proteinExistence type="predicted"/>
<dbReference type="EMBL" id="AAIVFG010000048">
    <property type="protein sequence ID" value="ECI4618492.1"/>
    <property type="molecule type" value="Genomic_DNA"/>
</dbReference>
<evidence type="ECO:0000313" key="2">
    <source>
        <dbReference type="EMBL" id="ECI4618492.1"/>
    </source>
</evidence>
<keyword evidence="3" id="KW-0808">Transferase</keyword>
<dbReference type="GO" id="GO:0003964">
    <property type="term" value="F:RNA-directed DNA polymerase activity"/>
    <property type="evidence" value="ECO:0007669"/>
    <property type="project" value="UniProtKB-KW"/>
</dbReference>
<reference evidence="3" key="1">
    <citation type="submission" date="2019-08" db="EMBL/GenBank/DDBJ databases">
        <authorList>
            <person name="Ashton P.M."/>
            <person name="Dallman T."/>
            <person name="Nair S."/>
            <person name="De Pinna E."/>
            <person name="Peters T."/>
            <person name="Grant K."/>
        </authorList>
    </citation>
    <scope>NUCLEOTIDE SEQUENCE</scope>
    <source>
        <strain evidence="2">527491</strain>
        <strain evidence="3">780192</strain>
    </source>
</reference>
<keyword evidence="3" id="KW-0695">RNA-directed DNA polymerase</keyword>
<name>A0A3U9VMX1_SALET</name>